<evidence type="ECO:0000256" key="1">
    <source>
        <dbReference type="ARBA" id="ARBA00023015"/>
    </source>
</evidence>
<evidence type="ECO:0000313" key="5">
    <source>
        <dbReference type="Proteomes" id="UP000483286"/>
    </source>
</evidence>
<dbReference type="InterPro" id="IPR051677">
    <property type="entry name" value="AfsR-DnrI-RedD_regulator"/>
</dbReference>
<name>A0A7C9I3L4_9DEIO</name>
<dbReference type="SMART" id="SM01043">
    <property type="entry name" value="BTAD"/>
    <property type="match status" value="1"/>
</dbReference>
<dbReference type="PANTHER" id="PTHR35807">
    <property type="entry name" value="TRANSCRIPTIONAL REGULATOR REDD-RELATED"/>
    <property type="match status" value="1"/>
</dbReference>
<accession>A0A7C9I3L4</accession>
<evidence type="ECO:0000313" key="4">
    <source>
        <dbReference type="EMBL" id="MVN87591.1"/>
    </source>
</evidence>
<keyword evidence="5" id="KW-1185">Reference proteome</keyword>
<proteinExistence type="predicted"/>
<dbReference type="InterPro" id="IPR005158">
    <property type="entry name" value="BTAD"/>
</dbReference>
<feature type="domain" description="Bacterial transcriptional activator" evidence="3">
    <location>
        <begin position="96"/>
        <end position="219"/>
    </location>
</feature>
<dbReference type="Pfam" id="PF03704">
    <property type="entry name" value="BTAD"/>
    <property type="match status" value="1"/>
</dbReference>
<keyword evidence="1" id="KW-0805">Transcription regulation</keyword>
<comment type="caution">
    <text evidence="4">The sequence shown here is derived from an EMBL/GenBank/DDBJ whole genome shotgun (WGS) entry which is preliminary data.</text>
</comment>
<dbReference type="InterPro" id="IPR027417">
    <property type="entry name" value="P-loop_NTPase"/>
</dbReference>
<dbReference type="GO" id="GO:0006355">
    <property type="term" value="P:regulation of DNA-templated transcription"/>
    <property type="evidence" value="ECO:0007669"/>
    <property type="project" value="TreeGrafter"/>
</dbReference>
<dbReference type="InterPro" id="IPR011990">
    <property type="entry name" value="TPR-like_helical_dom_sf"/>
</dbReference>
<gene>
    <name evidence="4" type="ORF">GO986_12525</name>
</gene>
<dbReference type="InterPro" id="IPR041664">
    <property type="entry name" value="AAA_16"/>
</dbReference>
<dbReference type="Gene3D" id="3.40.50.300">
    <property type="entry name" value="P-loop containing nucleotide triphosphate hydrolases"/>
    <property type="match status" value="1"/>
</dbReference>
<dbReference type="AlphaFoldDB" id="A0A7C9I3L4"/>
<dbReference type="SUPFAM" id="SSF48452">
    <property type="entry name" value="TPR-like"/>
    <property type="match status" value="1"/>
</dbReference>
<organism evidence="4 5">
    <name type="scientific">Deinococcus arboris</name>
    <dbReference type="NCBI Taxonomy" id="2682977"/>
    <lineage>
        <taxon>Bacteria</taxon>
        <taxon>Thermotogati</taxon>
        <taxon>Deinococcota</taxon>
        <taxon>Deinococci</taxon>
        <taxon>Deinococcales</taxon>
        <taxon>Deinococcaceae</taxon>
        <taxon>Deinococcus</taxon>
    </lineage>
</organism>
<dbReference type="RefSeq" id="WP_157459646.1">
    <property type="nucleotide sequence ID" value="NZ_WQLB01000016.1"/>
</dbReference>
<evidence type="ECO:0000259" key="3">
    <source>
        <dbReference type="SMART" id="SM01043"/>
    </source>
</evidence>
<dbReference type="SUPFAM" id="SSF53795">
    <property type="entry name" value="PEP carboxykinase-like"/>
    <property type="match status" value="1"/>
</dbReference>
<dbReference type="PANTHER" id="PTHR35807:SF1">
    <property type="entry name" value="TRANSCRIPTIONAL REGULATOR REDD"/>
    <property type="match status" value="1"/>
</dbReference>
<evidence type="ECO:0000256" key="2">
    <source>
        <dbReference type="ARBA" id="ARBA00023163"/>
    </source>
</evidence>
<keyword evidence="2" id="KW-0804">Transcription</keyword>
<dbReference type="Proteomes" id="UP000483286">
    <property type="component" value="Unassembled WGS sequence"/>
</dbReference>
<dbReference type="GO" id="GO:0003677">
    <property type="term" value="F:DNA binding"/>
    <property type="evidence" value="ECO:0007669"/>
    <property type="project" value="TreeGrafter"/>
</dbReference>
<protein>
    <submittedName>
        <fullName evidence="4">AAA family ATPase</fullName>
    </submittedName>
</protein>
<dbReference type="Gene3D" id="1.25.40.10">
    <property type="entry name" value="Tetratricopeptide repeat domain"/>
    <property type="match status" value="1"/>
</dbReference>
<reference evidence="4 5" key="1">
    <citation type="submission" date="2019-12" db="EMBL/GenBank/DDBJ databases">
        <title>Deinococcus sp. HMF7620 Genome sequencing and assembly.</title>
        <authorList>
            <person name="Kang H."/>
            <person name="Kim H."/>
            <person name="Joh K."/>
        </authorList>
    </citation>
    <scope>NUCLEOTIDE SEQUENCE [LARGE SCALE GENOMIC DNA]</scope>
    <source>
        <strain evidence="4 5">HMF7620</strain>
    </source>
</reference>
<dbReference type="Pfam" id="PF13191">
    <property type="entry name" value="AAA_16"/>
    <property type="match status" value="1"/>
</dbReference>
<sequence>MASNSVPWHLSLLGSPTLSGGGGQLRLDGKPAALLTFLAAEGPQPRRTCAALLWPDAPPATARNSLVQLLRRLHQAAGRVLVSGQQILALAPDLTTDLQGPVAPGESLLLADLDSEISPAFSDWLSAQRAEREAAQAQASREVTEQLTAQGDPAAALALAAARVTRDPLDEDAHQQLMRLHHRSGDRAAALQAYQRLRAIFALELGLEPSAETARLARLIDTEPAPSAEQPALPLSFLRPPQLVAREDAWAQMEAGWAAGVGVALVGPSGSGKSRLALDFIRAHPDHHLLLLQGRPGDQDVAYATHARTYRQTLAAFPDLAATLPVWVRQELTRIIPELGDAPPPLTSAEDKLRFYDAKYEVLRRVADRGPVVLLSDDLHFMDDASIEAGAYVYSKFWGDSRAALRSMFCYREGALSPATAALSRQMYDSGAVRPVQVQPLADEDTLAFLAQVGLPAVPGLAREVQRFAAGNPQLTLELVKYLHEAQDFSLDGVRRAAGQTLPALLTGRLERLSPEALEAAQAAAVLRSDFSLEQVADMLGWPILRLLNSWEELERAQVVRGESFAHDLVYNAVLSTTSVSSWQRLHRQAAGLLSQSGGTPARVARHWQEGAEPGQAAPWWVEAAHQAEATLHPAEANECYARASAAYDAAGDARASLYRGSVAP</sequence>
<dbReference type="EMBL" id="WQLB01000016">
    <property type="protein sequence ID" value="MVN87591.1"/>
    <property type="molecule type" value="Genomic_DNA"/>
</dbReference>